<proteinExistence type="predicted"/>
<keyword evidence="1" id="KW-0808">Transferase</keyword>
<organism evidence="1">
    <name type="scientific">Candidatus Iainarchaeum sp</name>
    <dbReference type="NCBI Taxonomy" id="3101447"/>
    <lineage>
        <taxon>Archaea</taxon>
        <taxon>Candidatus Iainarchaeota</taxon>
        <taxon>Candidatus Iainarchaeia</taxon>
        <taxon>Candidatus Iainarchaeales</taxon>
        <taxon>Candidatus Iainarchaeaceae</taxon>
        <taxon>Candidatus Iainarchaeum</taxon>
    </lineage>
</organism>
<name>A0A7T9I243_9ARCH</name>
<keyword evidence="1" id="KW-0489">Methyltransferase</keyword>
<protein>
    <submittedName>
        <fullName evidence="1">Methyltransferase domain-containing protein</fullName>
    </submittedName>
</protein>
<dbReference type="GO" id="GO:0008168">
    <property type="term" value="F:methyltransferase activity"/>
    <property type="evidence" value="ECO:0007669"/>
    <property type="project" value="UniProtKB-KW"/>
</dbReference>
<reference evidence="1" key="1">
    <citation type="submission" date="2020-11" db="EMBL/GenBank/DDBJ databases">
        <title>Connecting structure to function with the recovery of over 1000 high-quality activated sludge metagenome-assembled genomes encoding full-length rRNA genes using long-read sequencing.</title>
        <authorList>
            <person name="Singleton C.M."/>
            <person name="Petriglieri F."/>
            <person name="Kristensen J.M."/>
            <person name="Kirkegaard R.H."/>
            <person name="Michaelsen T.Y."/>
            <person name="Andersen M.H."/>
            <person name="Karst S.M."/>
            <person name="Dueholm M.S."/>
            <person name="Nielsen P.H."/>
            <person name="Albertsen M."/>
        </authorList>
    </citation>
    <scope>NUCLEOTIDE SEQUENCE</scope>
    <source>
        <strain evidence="1">Fred_18-Q3-R57-64_BAT3C.431</strain>
    </source>
</reference>
<dbReference type="AlphaFoldDB" id="A0A7T9I243"/>
<dbReference type="SUPFAM" id="SSF53335">
    <property type="entry name" value="S-adenosyl-L-methionine-dependent methyltransferases"/>
    <property type="match status" value="1"/>
</dbReference>
<accession>A0A7T9I243</accession>
<dbReference type="GO" id="GO:0032259">
    <property type="term" value="P:methylation"/>
    <property type="evidence" value="ECO:0007669"/>
    <property type="project" value="UniProtKB-KW"/>
</dbReference>
<sequence>MATQERLIAEDSRHDNHLIAMRHADEWHHQRAHHDGDSTYIANDRMRVAKHYAPIHTLLELVGGRGLKGKSILHVAGSTGVYARYLRDQLQMRPVVLDIDRLSLHDAHHERQIKTVVRANAIIEKKHTGRYIIPRGKRIAVPEYETTRLPFADKSFKFVISDHFLFANYHRGVGGFESHGGSIERSEETLPELNRVLEKGGYAIIGSIHGQSLSDIRRYQVGHTIHGFVVERAYDGYLSPVAKGNPPIFIILRKVREAE</sequence>
<dbReference type="Proteomes" id="UP000596004">
    <property type="component" value="Chromosome"/>
</dbReference>
<gene>
    <name evidence="1" type="ORF">IPJ89_00390</name>
</gene>
<dbReference type="InterPro" id="IPR029063">
    <property type="entry name" value="SAM-dependent_MTases_sf"/>
</dbReference>
<dbReference type="Gene3D" id="3.40.50.150">
    <property type="entry name" value="Vaccinia Virus protein VP39"/>
    <property type="match status" value="1"/>
</dbReference>
<evidence type="ECO:0000313" key="1">
    <source>
        <dbReference type="EMBL" id="QQR92691.1"/>
    </source>
</evidence>
<dbReference type="EMBL" id="CP064981">
    <property type="protein sequence ID" value="QQR92691.1"/>
    <property type="molecule type" value="Genomic_DNA"/>
</dbReference>